<reference evidence="9" key="2">
    <citation type="submission" date="2024-06" db="EMBL/GenBank/DDBJ databases">
        <authorList>
            <person name="Plum-Jensen L.E."/>
            <person name="Schramm A."/>
            <person name="Marshall I.P.G."/>
        </authorList>
    </citation>
    <scope>NUCLEOTIDE SEQUENCE</scope>
    <source>
        <strain evidence="9">Rat1</strain>
    </source>
</reference>
<accession>A0AAU8M2D4</accession>
<comment type="similarity">
    <text evidence="1 6">Belongs to the metallo-dependent hydrolases superfamily. Adenine deaminase family.</text>
</comment>
<proteinExistence type="inferred from homology"/>
<dbReference type="InterPro" id="IPR006679">
    <property type="entry name" value="Adenine_deam"/>
</dbReference>
<name>A0AAU8M2D4_9BACT</name>
<dbReference type="GO" id="GO:0000034">
    <property type="term" value="F:adenine deaminase activity"/>
    <property type="evidence" value="ECO:0007669"/>
    <property type="project" value="UniProtKB-UniRule"/>
</dbReference>
<dbReference type="HAMAP" id="MF_01518">
    <property type="entry name" value="Adenine_deamin"/>
    <property type="match status" value="1"/>
</dbReference>
<dbReference type="EC" id="3.5.4.2" evidence="2 6"/>
<dbReference type="Pfam" id="PF13382">
    <property type="entry name" value="Adenine_deam_C"/>
    <property type="match status" value="1"/>
</dbReference>
<dbReference type="CDD" id="cd01295">
    <property type="entry name" value="AdeC"/>
    <property type="match status" value="1"/>
</dbReference>
<keyword evidence="4 6" id="KW-0464">Manganese</keyword>
<evidence type="ECO:0000256" key="2">
    <source>
        <dbReference type="ARBA" id="ARBA00012782"/>
    </source>
</evidence>
<dbReference type="PANTHER" id="PTHR11113:SF2">
    <property type="entry name" value="ADENINE DEAMINASE"/>
    <property type="match status" value="1"/>
</dbReference>
<dbReference type="SUPFAM" id="SSF51338">
    <property type="entry name" value="Composite domain of metallo-dependent hydrolases"/>
    <property type="match status" value="1"/>
</dbReference>
<organism evidence="9">
    <name type="scientific">Candidatus Electrothrix aestuarii</name>
    <dbReference type="NCBI Taxonomy" id="3062594"/>
    <lineage>
        <taxon>Bacteria</taxon>
        <taxon>Pseudomonadati</taxon>
        <taxon>Thermodesulfobacteriota</taxon>
        <taxon>Desulfobulbia</taxon>
        <taxon>Desulfobulbales</taxon>
        <taxon>Desulfobulbaceae</taxon>
        <taxon>Candidatus Electrothrix</taxon>
    </lineage>
</organism>
<evidence type="ECO:0000256" key="1">
    <source>
        <dbReference type="ARBA" id="ARBA00006773"/>
    </source>
</evidence>
<evidence type="ECO:0000256" key="6">
    <source>
        <dbReference type="HAMAP-Rule" id="MF_01518"/>
    </source>
</evidence>
<dbReference type="KEGG" id="eaj:Q3M24_11045"/>
<dbReference type="InterPro" id="IPR026912">
    <property type="entry name" value="Adenine_deam_C"/>
</dbReference>
<evidence type="ECO:0000259" key="7">
    <source>
        <dbReference type="Pfam" id="PF01979"/>
    </source>
</evidence>
<dbReference type="InterPro" id="IPR032466">
    <property type="entry name" value="Metal_Hydrolase"/>
</dbReference>
<dbReference type="AlphaFoldDB" id="A0AAU8M2D4"/>
<gene>
    <name evidence="6 9" type="primary">ade</name>
    <name evidence="9" type="ORF">Q3M24_11045</name>
</gene>
<evidence type="ECO:0000256" key="3">
    <source>
        <dbReference type="ARBA" id="ARBA00022801"/>
    </source>
</evidence>
<dbReference type="SUPFAM" id="SSF51556">
    <property type="entry name" value="Metallo-dependent hydrolases"/>
    <property type="match status" value="1"/>
</dbReference>
<feature type="domain" description="Adenine deaminase C-terminal" evidence="8">
    <location>
        <begin position="409"/>
        <end position="576"/>
    </location>
</feature>
<dbReference type="Gene3D" id="3.20.20.140">
    <property type="entry name" value="Metal-dependent hydrolases"/>
    <property type="match status" value="1"/>
</dbReference>
<reference evidence="9" key="1">
    <citation type="journal article" date="2024" name="Syst. Appl. Microbiol.">
        <title>First single-strain enrichments of Electrothrix cable bacteria, description of E. aestuarii sp. nov. and E. rattekaaiensis sp. nov., and proposal of a cable bacteria taxonomy following the rules of the SeqCode.</title>
        <authorList>
            <person name="Plum-Jensen L.E."/>
            <person name="Schramm A."/>
            <person name="Marshall I.P.G."/>
        </authorList>
    </citation>
    <scope>NUCLEOTIDE SEQUENCE</scope>
    <source>
        <strain evidence="9">Rat1</strain>
    </source>
</reference>
<sequence length="592" mass="63299">MKRGALVNEKALHKQLIDCAAGRIPADLVLRNGRIVHVFTGEIAQGDIAIINGYIAGVDEQGGYQGKEEVDLAGSYVSPGFIDGHIHIESSLLVPSQFAAVVLPRGTTTVICDPHEIANVCGVAGIDFILSQDSPLTVYGMAPSCVPATHMETGGFQLSADNIKELLERPDIIGLAEMMNFPGTVGGDPDVLEKIFFARSQGRLVDGHAPGLSGKALQTYVAAGISSDHECTTLAEGLEKLRVGMAVFIREGSTARNMEALAPLFRGPAVHRCLLVTDDRHADDLIEFGHVDFLLRRAVALGADAVTALQMVTVNPARHFGLNHLGAIAPGYRADLVVLEDIEQFKVQEVYCAGTCVAQDGKVLAEIPEHMGAGNPAISATVRIHPDSLDLRVLAAPGKIRVITCSDGQLVTGQVFLEPLIKDGLIVADPDRDILKIAVVERHHGTQSMGIGFVQGFGLKRGAIASTVAHDSHNLIVVGADDASMMLAIRKIGEMQGGMVVTDEDHVLETLPLPIAGLMTTESAEKVRRQLRQLEIAMKKIGGATQNPFMLLSFLALPVIPELKITDKGLVDVIKFCRVPLQGDMEKNKKIV</sequence>
<dbReference type="PANTHER" id="PTHR11113">
    <property type="entry name" value="N-ACETYLGLUCOSAMINE-6-PHOSPHATE DEACETYLASE"/>
    <property type="match status" value="1"/>
</dbReference>
<dbReference type="GO" id="GO:0006146">
    <property type="term" value="P:adenine catabolic process"/>
    <property type="evidence" value="ECO:0007669"/>
    <property type="project" value="InterPro"/>
</dbReference>
<dbReference type="EMBL" id="CP159373">
    <property type="protein sequence ID" value="XCN75235.1"/>
    <property type="molecule type" value="Genomic_DNA"/>
</dbReference>
<dbReference type="NCBIfam" id="TIGR01178">
    <property type="entry name" value="ade"/>
    <property type="match status" value="1"/>
</dbReference>
<keyword evidence="3 6" id="KW-0378">Hydrolase</keyword>
<dbReference type="Gene3D" id="2.30.40.10">
    <property type="entry name" value="Urease, subunit C, domain 1"/>
    <property type="match status" value="1"/>
</dbReference>
<dbReference type="Pfam" id="PF01979">
    <property type="entry name" value="Amidohydro_1"/>
    <property type="match status" value="1"/>
</dbReference>
<comment type="cofactor">
    <cofactor evidence="6">
        <name>Mn(2+)</name>
        <dbReference type="ChEBI" id="CHEBI:29035"/>
    </cofactor>
</comment>
<protein>
    <recommendedName>
        <fullName evidence="2 6">Adenine deaminase</fullName>
        <shortName evidence="6">Adenase</shortName>
        <shortName evidence="6">Adenine aminase</shortName>
        <ecNumber evidence="2 6">3.5.4.2</ecNumber>
    </recommendedName>
</protein>
<evidence type="ECO:0000313" key="9">
    <source>
        <dbReference type="EMBL" id="XCN75235.1"/>
    </source>
</evidence>
<evidence type="ECO:0000259" key="8">
    <source>
        <dbReference type="Pfam" id="PF13382"/>
    </source>
</evidence>
<comment type="catalytic activity">
    <reaction evidence="5 6">
        <text>adenine + H2O + H(+) = hypoxanthine + NH4(+)</text>
        <dbReference type="Rhea" id="RHEA:23688"/>
        <dbReference type="ChEBI" id="CHEBI:15377"/>
        <dbReference type="ChEBI" id="CHEBI:15378"/>
        <dbReference type="ChEBI" id="CHEBI:16708"/>
        <dbReference type="ChEBI" id="CHEBI:17368"/>
        <dbReference type="ChEBI" id="CHEBI:28938"/>
        <dbReference type="EC" id="3.5.4.2"/>
    </reaction>
</comment>
<evidence type="ECO:0000256" key="4">
    <source>
        <dbReference type="ARBA" id="ARBA00023211"/>
    </source>
</evidence>
<evidence type="ECO:0000256" key="5">
    <source>
        <dbReference type="ARBA" id="ARBA00047720"/>
    </source>
</evidence>
<feature type="domain" description="Amidohydrolase-related" evidence="7">
    <location>
        <begin position="76"/>
        <end position="355"/>
    </location>
</feature>
<dbReference type="InterPro" id="IPR011059">
    <property type="entry name" value="Metal-dep_hydrolase_composite"/>
</dbReference>
<dbReference type="InterPro" id="IPR006680">
    <property type="entry name" value="Amidohydro-rel"/>
</dbReference>